<keyword evidence="3" id="KW-0479">Metal-binding</keyword>
<dbReference type="AlphaFoldDB" id="A0A3B1BN62"/>
<feature type="transmembrane region" description="Helical" evidence="6">
    <location>
        <begin position="6"/>
        <end position="22"/>
    </location>
</feature>
<dbReference type="Gene3D" id="1.10.3820.10">
    <property type="entry name" value="Di-heme elbow motif domain"/>
    <property type="match status" value="1"/>
</dbReference>
<sequence>MELTLALLAVINISFILFLLLKEWGTSTPRIRKFVSLFTLGVFPIFWGLGVVTHDLKQVQKVSFCGKCHVMTDYVNSLDVDDTEPLSAVHYQNNWVPREKACYACHTHYTMFGSTNAKLRGLTHLYVYYIKGAPKKIELYEKYENRECLRCHGPARKFAETKAHNLENNMLAQIRAGTLSCLSDGCHDVGHSLPSE</sequence>
<evidence type="ECO:0000256" key="5">
    <source>
        <dbReference type="ARBA" id="ARBA00023004"/>
    </source>
</evidence>
<dbReference type="InterPro" id="IPR054337">
    <property type="entry name" value="Mtrc-MtrF-like_dom_II/IV"/>
</dbReference>
<dbReference type="GO" id="GO:0046872">
    <property type="term" value="F:metal ion binding"/>
    <property type="evidence" value="ECO:0007669"/>
    <property type="project" value="UniProtKB-KW"/>
</dbReference>
<feature type="transmembrane region" description="Helical" evidence="6">
    <location>
        <begin position="34"/>
        <end position="52"/>
    </location>
</feature>
<dbReference type="Pfam" id="PF22113">
    <property type="entry name" value="Mtrc-MtrF_II-IV_dom"/>
    <property type="match status" value="1"/>
</dbReference>
<gene>
    <name evidence="8" type="ORF">MNBD_NITROSPINAE01-745</name>
</gene>
<name>A0A3B1BN62_9ZZZZ</name>
<evidence type="ECO:0000313" key="8">
    <source>
        <dbReference type="EMBL" id="VAX17452.1"/>
    </source>
</evidence>
<reference evidence="8" key="1">
    <citation type="submission" date="2018-06" db="EMBL/GenBank/DDBJ databases">
        <authorList>
            <person name="Zhirakovskaya E."/>
        </authorList>
    </citation>
    <scope>NUCLEOTIDE SEQUENCE</scope>
</reference>
<evidence type="ECO:0000256" key="3">
    <source>
        <dbReference type="ARBA" id="ARBA00022723"/>
    </source>
</evidence>
<keyword evidence="4" id="KW-0249">Electron transport</keyword>
<evidence type="ECO:0000256" key="6">
    <source>
        <dbReference type="SAM" id="Phobius"/>
    </source>
</evidence>
<feature type="non-terminal residue" evidence="8">
    <location>
        <position position="196"/>
    </location>
</feature>
<keyword evidence="1" id="KW-0813">Transport</keyword>
<evidence type="ECO:0000256" key="1">
    <source>
        <dbReference type="ARBA" id="ARBA00022448"/>
    </source>
</evidence>
<proteinExistence type="predicted"/>
<dbReference type="InterPro" id="IPR036280">
    <property type="entry name" value="Multihaem_cyt_sf"/>
</dbReference>
<evidence type="ECO:0000259" key="7">
    <source>
        <dbReference type="Pfam" id="PF22113"/>
    </source>
</evidence>
<dbReference type="InterPro" id="IPR038266">
    <property type="entry name" value="NapC/NirT_cytc_sf"/>
</dbReference>
<organism evidence="8">
    <name type="scientific">hydrothermal vent metagenome</name>
    <dbReference type="NCBI Taxonomy" id="652676"/>
    <lineage>
        <taxon>unclassified sequences</taxon>
        <taxon>metagenomes</taxon>
        <taxon>ecological metagenomes</taxon>
    </lineage>
</organism>
<dbReference type="EMBL" id="UOGC01000051">
    <property type="protein sequence ID" value="VAX17452.1"/>
    <property type="molecule type" value="Genomic_DNA"/>
</dbReference>
<evidence type="ECO:0000256" key="2">
    <source>
        <dbReference type="ARBA" id="ARBA00022617"/>
    </source>
</evidence>
<dbReference type="SUPFAM" id="SSF48695">
    <property type="entry name" value="Multiheme cytochromes"/>
    <property type="match status" value="1"/>
</dbReference>
<keyword evidence="6" id="KW-0812">Transmembrane</keyword>
<keyword evidence="6" id="KW-0472">Membrane</keyword>
<feature type="domain" description="Outer membrane cytochrome MtrC/MtrF-like" evidence="7">
    <location>
        <begin position="56"/>
        <end position="165"/>
    </location>
</feature>
<evidence type="ECO:0000256" key="4">
    <source>
        <dbReference type="ARBA" id="ARBA00022982"/>
    </source>
</evidence>
<accession>A0A3B1BN62</accession>
<protein>
    <recommendedName>
        <fullName evidence="7">Outer membrane cytochrome MtrC/MtrF-like domain-containing protein</fullName>
    </recommendedName>
</protein>
<keyword evidence="5" id="KW-0408">Iron</keyword>
<keyword evidence="2" id="KW-0349">Heme</keyword>
<keyword evidence="6" id="KW-1133">Transmembrane helix</keyword>